<keyword evidence="7" id="KW-0547">Nucleotide-binding</keyword>
<dbReference type="EMBL" id="BTCM01000003">
    <property type="protein sequence ID" value="GMK56260.1"/>
    <property type="molecule type" value="Genomic_DNA"/>
</dbReference>
<evidence type="ECO:0000313" key="22">
    <source>
        <dbReference type="EMBL" id="GMK56260.1"/>
    </source>
</evidence>
<dbReference type="GO" id="GO:0043564">
    <property type="term" value="C:Ku70:Ku80 complex"/>
    <property type="evidence" value="ECO:0007669"/>
    <property type="project" value="InterPro"/>
</dbReference>
<evidence type="ECO:0000256" key="7">
    <source>
        <dbReference type="ARBA" id="ARBA00022741"/>
    </source>
</evidence>
<feature type="domain" description="Rho termination factor-like N-terminal" evidence="21">
    <location>
        <begin position="663"/>
        <end position="705"/>
    </location>
</feature>
<keyword evidence="16" id="KW-0539">Nucleus</keyword>
<evidence type="ECO:0000256" key="4">
    <source>
        <dbReference type="ARBA" id="ARBA00012551"/>
    </source>
</evidence>
<evidence type="ECO:0000256" key="12">
    <source>
        <dbReference type="ARBA" id="ARBA00022895"/>
    </source>
</evidence>
<dbReference type="GO" id="GO:0005524">
    <property type="term" value="F:ATP binding"/>
    <property type="evidence" value="ECO:0007669"/>
    <property type="project" value="UniProtKB-KW"/>
</dbReference>
<dbReference type="Gene3D" id="3.40.50.410">
    <property type="entry name" value="von Willebrand factor, type A domain"/>
    <property type="match status" value="1"/>
</dbReference>
<evidence type="ECO:0000256" key="3">
    <source>
        <dbReference type="ARBA" id="ARBA00005240"/>
    </source>
</evidence>
<reference evidence="22" key="2">
    <citation type="submission" date="2023-06" db="EMBL/GenBank/DDBJ databases">
        <authorList>
            <person name="Kobayashi Y."/>
            <person name="Kayamori A."/>
            <person name="Aoki K."/>
            <person name="Shiwa Y."/>
            <person name="Fujita N."/>
            <person name="Sugita T."/>
            <person name="Iwasaki W."/>
            <person name="Tanaka N."/>
            <person name="Takashima M."/>
        </authorList>
    </citation>
    <scope>NUCLEOTIDE SEQUENCE</scope>
    <source>
        <strain evidence="22">HIS016</strain>
    </source>
</reference>
<dbReference type="GO" id="GO:0003690">
    <property type="term" value="F:double-stranded DNA binding"/>
    <property type="evidence" value="ECO:0007669"/>
    <property type="project" value="TreeGrafter"/>
</dbReference>
<evidence type="ECO:0000256" key="18">
    <source>
        <dbReference type="SAM" id="Coils"/>
    </source>
</evidence>
<keyword evidence="14" id="KW-0233">DNA recombination</keyword>
<dbReference type="Pfam" id="PF03731">
    <property type="entry name" value="Ku_N"/>
    <property type="match status" value="2"/>
</dbReference>
<feature type="coiled-coil region" evidence="18">
    <location>
        <begin position="126"/>
        <end position="153"/>
    </location>
</feature>
<dbReference type="CDD" id="cd00788">
    <property type="entry name" value="KU70"/>
    <property type="match status" value="1"/>
</dbReference>
<keyword evidence="8" id="KW-0227">DNA damage</keyword>
<name>A0AAD3TTP4_9TREE</name>
<keyword evidence="9" id="KW-0378">Hydrolase</keyword>
<evidence type="ECO:0000256" key="11">
    <source>
        <dbReference type="ARBA" id="ARBA00022840"/>
    </source>
</evidence>
<dbReference type="PANTHER" id="PTHR12604:SF2">
    <property type="entry name" value="X-RAY REPAIR CROSS-COMPLEMENTING PROTEIN 6"/>
    <property type="match status" value="1"/>
</dbReference>
<evidence type="ECO:0000256" key="2">
    <source>
        <dbReference type="ARBA" id="ARBA00004574"/>
    </source>
</evidence>
<dbReference type="AlphaFoldDB" id="A0AAD3TTP4"/>
<dbReference type="GO" id="GO:0016787">
    <property type="term" value="F:hydrolase activity"/>
    <property type="evidence" value="ECO:0007669"/>
    <property type="project" value="UniProtKB-KW"/>
</dbReference>
<dbReference type="SMART" id="SM00559">
    <property type="entry name" value="Ku78"/>
    <property type="match status" value="1"/>
</dbReference>
<keyword evidence="10" id="KW-0347">Helicase</keyword>
<keyword evidence="18" id="KW-0175">Coiled coil</keyword>
<evidence type="ECO:0000256" key="1">
    <source>
        <dbReference type="ARBA" id="ARBA00004123"/>
    </source>
</evidence>
<dbReference type="SUPFAM" id="SSF53300">
    <property type="entry name" value="vWA-like"/>
    <property type="match status" value="1"/>
</dbReference>
<evidence type="ECO:0000256" key="17">
    <source>
        <dbReference type="ARBA" id="ARBA00031811"/>
    </source>
</evidence>
<evidence type="ECO:0000256" key="8">
    <source>
        <dbReference type="ARBA" id="ARBA00022763"/>
    </source>
</evidence>
<evidence type="ECO:0000259" key="21">
    <source>
        <dbReference type="SMART" id="SM00959"/>
    </source>
</evidence>
<dbReference type="InterPro" id="IPR005160">
    <property type="entry name" value="Ku_C"/>
</dbReference>
<comment type="subcellular location">
    <subcellularLocation>
        <location evidence="2">Chromosome</location>
        <location evidence="2">Telomere</location>
    </subcellularLocation>
    <subcellularLocation>
        <location evidence="1">Nucleus</location>
    </subcellularLocation>
</comment>
<evidence type="ECO:0000313" key="23">
    <source>
        <dbReference type="Proteomes" id="UP001222932"/>
    </source>
</evidence>
<dbReference type="GO" id="GO:0000781">
    <property type="term" value="C:chromosome, telomeric region"/>
    <property type="evidence" value="ECO:0007669"/>
    <property type="project" value="UniProtKB-SubCell"/>
</dbReference>
<dbReference type="GO" id="GO:0003684">
    <property type="term" value="F:damaged DNA binding"/>
    <property type="evidence" value="ECO:0007669"/>
    <property type="project" value="InterPro"/>
</dbReference>
<dbReference type="InterPro" id="IPR005161">
    <property type="entry name" value="Ku_N"/>
</dbReference>
<dbReference type="Proteomes" id="UP001222932">
    <property type="component" value="Unassembled WGS sequence"/>
</dbReference>
<comment type="similarity">
    <text evidence="3">Belongs to the ku70 family.</text>
</comment>
<dbReference type="PANTHER" id="PTHR12604">
    <property type="entry name" value="KU AUTOANTIGEN DNA HELICASE"/>
    <property type="match status" value="1"/>
</dbReference>
<dbReference type="EC" id="3.6.4.12" evidence="4"/>
<evidence type="ECO:0000259" key="20">
    <source>
        <dbReference type="SMART" id="SM00559"/>
    </source>
</evidence>
<evidence type="ECO:0000256" key="15">
    <source>
        <dbReference type="ARBA" id="ARBA00023204"/>
    </source>
</evidence>
<dbReference type="Pfam" id="PF03730">
    <property type="entry name" value="Ku_C"/>
    <property type="match status" value="1"/>
</dbReference>
<feature type="region of interest" description="Disordered" evidence="19">
    <location>
        <begin position="379"/>
        <end position="405"/>
    </location>
</feature>
<organism evidence="22 23">
    <name type="scientific">Cutaneotrichosporon spelunceum</name>
    <dbReference type="NCBI Taxonomy" id="1672016"/>
    <lineage>
        <taxon>Eukaryota</taxon>
        <taxon>Fungi</taxon>
        <taxon>Dikarya</taxon>
        <taxon>Basidiomycota</taxon>
        <taxon>Agaricomycotina</taxon>
        <taxon>Tremellomycetes</taxon>
        <taxon>Trichosporonales</taxon>
        <taxon>Trichosporonaceae</taxon>
        <taxon>Cutaneotrichosporon</taxon>
    </lineage>
</organism>
<dbReference type="Gene3D" id="2.40.290.10">
    <property type="match status" value="1"/>
</dbReference>
<dbReference type="GO" id="GO:0000723">
    <property type="term" value="P:telomere maintenance"/>
    <property type="evidence" value="ECO:0007669"/>
    <property type="project" value="InterPro"/>
</dbReference>
<gene>
    <name evidence="22" type="primary">KU70</name>
    <name evidence="22" type="ORF">CspeluHIS016_0301000</name>
</gene>
<keyword evidence="12" id="KW-0779">Telomere</keyword>
<dbReference type="GO" id="GO:0006353">
    <property type="term" value="P:DNA-templated transcription termination"/>
    <property type="evidence" value="ECO:0007669"/>
    <property type="project" value="InterPro"/>
</dbReference>
<dbReference type="InterPro" id="IPR006164">
    <property type="entry name" value="DNA_bd_Ku70/Ku80"/>
</dbReference>
<dbReference type="InterPro" id="IPR036465">
    <property type="entry name" value="vWFA_dom_sf"/>
</dbReference>
<dbReference type="GO" id="GO:0006310">
    <property type="term" value="P:DNA recombination"/>
    <property type="evidence" value="ECO:0007669"/>
    <property type="project" value="UniProtKB-KW"/>
</dbReference>
<accession>A0AAD3TTP4</accession>
<dbReference type="InterPro" id="IPR006165">
    <property type="entry name" value="Ku70"/>
</dbReference>
<evidence type="ECO:0000256" key="10">
    <source>
        <dbReference type="ARBA" id="ARBA00022806"/>
    </source>
</evidence>
<dbReference type="InterPro" id="IPR047087">
    <property type="entry name" value="KU70_core_dom"/>
</dbReference>
<comment type="caution">
    <text evidence="22">The sequence shown here is derived from an EMBL/GenBank/DDBJ whole genome shotgun (WGS) entry which is preliminary data.</text>
</comment>
<keyword evidence="23" id="KW-1185">Reference proteome</keyword>
<dbReference type="GO" id="GO:0006303">
    <property type="term" value="P:double-strand break repair via nonhomologous end joining"/>
    <property type="evidence" value="ECO:0007669"/>
    <property type="project" value="InterPro"/>
</dbReference>
<feature type="domain" description="Ku" evidence="20">
    <location>
        <begin position="349"/>
        <end position="544"/>
    </location>
</feature>
<evidence type="ECO:0000256" key="9">
    <source>
        <dbReference type="ARBA" id="ARBA00022801"/>
    </source>
</evidence>
<keyword evidence="15" id="KW-0234">DNA repair</keyword>
<reference evidence="22" key="1">
    <citation type="journal article" date="2023" name="BMC Genomics">
        <title>Chromosome-level genome assemblies of Cutaneotrichosporon spp. (Trichosporonales, Basidiomycota) reveal imbalanced evolution between nucleotide sequences and chromosome synteny.</title>
        <authorList>
            <person name="Kobayashi Y."/>
            <person name="Kayamori A."/>
            <person name="Aoki K."/>
            <person name="Shiwa Y."/>
            <person name="Matsutani M."/>
            <person name="Fujita N."/>
            <person name="Sugita T."/>
            <person name="Iwasaki W."/>
            <person name="Tanaka N."/>
            <person name="Takashima M."/>
        </authorList>
    </citation>
    <scope>NUCLEOTIDE SEQUENCE</scope>
    <source>
        <strain evidence="22">HIS016</strain>
    </source>
</reference>
<dbReference type="InterPro" id="IPR036361">
    <property type="entry name" value="SAP_dom_sf"/>
</dbReference>
<keyword evidence="13" id="KW-0238">DNA-binding</keyword>
<evidence type="ECO:0000256" key="13">
    <source>
        <dbReference type="ARBA" id="ARBA00023125"/>
    </source>
</evidence>
<dbReference type="Gene3D" id="1.10.1600.10">
    <property type="match status" value="1"/>
</dbReference>
<dbReference type="GO" id="GO:0003678">
    <property type="term" value="F:DNA helicase activity"/>
    <property type="evidence" value="ECO:0007669"/>
    <property type="project" value="UniProtKB-EC"/>
</dbReference>
<dbReference type="SUPFAM" id="SSF100939">
    <property type="entry name" value="SPOC domain-like"/>
    <property type="match status" value="1"/>
</dbReference>
<keyword evidence="6" id="KW-0158">Chromosome</keyword>
<evidence type="ECO:0000256" key="19">
    <source>
        <dbReference type="SAM" id="MobiDB-lite"/>
    </source>
</evidence>
<dbReference type="SUPFAM" id="SSF68906">
    <property type="entry name" value="SAP domain"/>
    <property type="match status" value="1"/>
</dbReference>
<keyword evidence="11" id="KW-0067">ATP-binding</keyword>
<proteinExistence type="inferred from homology"/>
<evidence type="ECO:0000256" key="5">
    <source>
        <dbReference type="ARBA" id="ARBA00021796"/>
    </source>
</evidence>
<dbReference type="Pfam" id="PF02735">
    <property type="entry name" value="Ku"/>
    <property type="match status" value="1"/>
</dbReference>
<evidence type="ECO:0000256" key="16">
    <source>
        <dbReference type="ARBA" id="ARBA00023242"/>
    </source>
</evidence>
<evidence type="ECO:0000256" key="14">
    <source>
        <dbReference type="ARBA" id="ARBA00023172"/>
    </source>
</evidence>
<dbReference type="InterPro" id="IPR016194">
    <property type="entry name" value="SPOC-like_C_dom_sf"/>
</dbReference>
<dbReference type="SMART" id="SM00959">
    <property type="entry name" value="Rho_N"/>
    <property type="match status" value="1"/>
</dbReference>
<dbReference type="Gene3D" id="1.10.720.30">
    <property type="entry name" value="SAP domain"/>
    <property type="match status" value="1"/>
</dbReference>
<dbReference type="PIRSF" id="PIRSF003033">
    <property type="entry name" value="Ku70"/>
    <property type="match status" value="1"/>
</dbReference>
<dbReference type="GO" id="GO:0042162">
    <property type="term" value="F:telomeric DNA binding"/>
    <property type="evidence" value="ECO:0007669"/>
    <property type="project" value="InterPro"/>
</dbReference>
<evidence type="ECO:0000256" key="6">
    <source>
        <dbReference type="ARBA" id="ARBA00022454"/>
    </source>
</evidence>
<protein>
    <recommendedName>
        <fullName evidence="5">ATP-dependent DNA helicase II subunit 1</fullName>
        <ecNumber evidence="4">3.6.4.12</ecNumber>
    </recommendedName>
    <alternativeName>
        <fullName evidence="17">ATP-dependent DNA helicase II subunit Ku70</fullName>
    </alternativeName>
</protein>
<sequence>MSSYMSSSYPASGFNSQWDIDVGYDDDVLDQSEYQYAARDHILFCIDASQSMQTPAADVENEAGIIRGKSPLHQALEAVVKIERTKVITGPNDSVGVLLYNIDSTKAPPSGNGSVRDGTYVVQSLRTISAEEIKRLIKLLEQANDEYAAEDDDDAPTTEPAVLRESFPAISAKDELNTAGVFQACMYLFRDAGNRVTGNKRVFLITDQDEPPGSEVNRSPARTVFTDMTAYGVSINTFFINRPGQVFNANTFWNDILQRAETPDGASSSDGMEDLTDLISELVVRQAPKRKQFSIPLKFGGRDGDIEIGVAGYALISEQKKGTSKMVRMRGQAVEEVQIKTIYTSAETGADLSPEELTSAFEFGAEAKIENVLELEKWEKRGDDEQDEDGDVLIDRDLSGGAAEPPKHLAKTRLKFTDEQIRSFRTLDIDPPQIKILGFQAPEHLVMTDNIKHSYFIYPDEETYTGSTRTFTALLRSCLKLNRHALALCRFRASSYPEFAVLVPQGEVMNRKEGGQEDPPGFHVIILPFVDDIRDPPKKMSYNLTANDEQTKAMEKLMRRLRFKSGKYVSDVYPNPALQYHQRQLQALAFEEDFETTEFDDKALPKYAGIHKAAGQLMKDWKKLVDDDERAVENVLNPPSKRHVVAIDPADLQDIPASYHNGTLEKLKVQELRDYAKVNGIGLSGRTKKADIIEAIATHLAKDTGSKKSKHY</sequence>
<dbReference type="InterPro" id="IPR011112">
    <property type="entry name" value="Rho-like_N"/>
</dbReference>